<keyword evidence="15" id="KW-1185">Reference proteome</keyword>
<dbReference type="GO" id="GO:0004364">
    <property type="term" value="F:glutathione transferase activity"/>
    <property type="evidence" value="ECO:0007669"/>
    <property type="project" value="UniProtKB-EC"/>
</dbReference>
<dbReference type="GO" id="GO:0016020">
    <property type="term" value="C:membrane"/>
    <property type="evidence" value="ECO:0007669"/>
    <property type="project" value="InterPro"/>
</dbReference>
<dbReference type="PANTHER" id="PTHR10689:SF6">
    <property type="entry name" value="MICROSOMAL GLUTATHIONE S-TRANSFERASE 1"/>
    <property type="match status" value="1"/>
</dbReference>
<feature type="transmembrane region" description="Helical" evidence="13">
    <location>
        <begin position="12"/>
        <end position="33"/>
    </location>
</feature>
<name>A0A1I3M045_9RHOB</name>
<evidence type="ECO:0000256" key="10">
    <source>
        <dbReference type="ARBA" id="ARBA00038540"/>
    </source>
</evidence>
<dbReference type="STRING" id="588602.SAMN04487991_1200"/>
<dbReference type="InterPro" id="IPR001129">
    <property type="entry name" value="Membr-assoc_MAPEG"/>
</dbReference>
<dbReference type="Gene3D" id="1.20.120.550">
    <property type="entry name" value="Membrane associated eicosanoid/glutathione metabolism-like domain"/>
    <property type="match status" value="1"/>
</dbReference>
<dbReference type="Proteomes" id="UP000199630">
    <property type="component" value="Unassembled WGS sequence"/>
</dbReference>
<evidence type="ECO:0000256" key="9">
    <source>
        <dbReference type="ARBA" id="ARBA00023136"/>
    </source>
</evidence>
<keyword evidence="6" id="KW-0256">Endoplasmic reticulum</keyword>
<gene>
    <name evidence="14" type="ORF">SAMN04487991_1200</name>
</gene>
<dbReference type="InterPro" id="IPR023352">
    <property type="entry name" value="MAPEG-like_dom_sf"/>
</dbReference>
<dbReference type="Pfam" id="PF01124">
    <property type="entry name" value="MAPEG"/>
    <property type="match status" value="1"/>
</dbReference>
<dbReference type="PANTHER" id="PTHR10689">
    <property type="entry name" value="MICROSOMAL GLUTATHIONE S-TRANSFERASE 1"/>
    <property type="match status" value="1"/>
</dbReference>
<feature type="transmembrane region" description="Helical" evidence="13">
    <location>
        <begin position="83"/>
        <end position="111"/>
    </location>
</feature>
<keyword evidence="8" id="KW-0007">Acetylation</keyword>
<dbReference type="RefSeq" id="WP_090058874.1">
    <property type="nucleotide sequence ID" value="NZ_FORH01000001.1"/>
</dbReference>
<evidence type="ECO:0000256" key="8">
    <source>
        <dbReference type="ARBA" id="ARBA00022990"/>
    </source>
</evidence>
<evidence type="ECO:0000256" key="7">
    <source>
        <dbReference type="ARBA" id="ARBA00022989"/>
    </source>
</evidence>
<dbReference type="AlphaFoldDB" id="A0A1I3M045"/>
<comment type="subunit">
    <text evidence="10">Homotrimer; The trimer binds only one molecule of glutathione.</text>
</comment>
<keyword evidence="7 13" id="KW-1133">Transmembrane helix</keyword>
<evidence type="ECO:0000256" key="5">
    <source>
        <dbReference type="ARBA" id="ARBA00022692"/>
    </source>
</evidence>
<keyword evidence="5 13" id="KW-0812">Transmembrane</keyword>
<evidence type="ECO:0000256" key="12">
    <source>
        <dbReference type="ARBA" id="ARBA00049385"/>
    </source>
</evidence>
<evidence type="ECO:0000256" key="1">
    <source>
        <dbReference type="ARBA" id="ARBA00003701"/>
    </source>
</evidence>
<dbReference type="EMBL" id="FORH01000001">
    <property type="protein sequence ID" value="SFI90333.1"/>
    <property type="molecule type" value="Genomic_DNA"/>
</dbReference>
<dbReference type="OrthoDB" id="6365081at2"/>
<comment type="subcellular location">
    <subcellularLocation>
        <location evidence="2">Endoplasmic reticulum membrane</location>
        <topology evidence="2">Multi-pass membrane protein</topology>
    </subcellularLocation>
</comment>
<evidence type="ECO:0000313" key="14">
    <source>
        <dbReference type="EMBL" id="SFI90333.1"/>
    </source>
</evidence>
<evidence type="ECO:0000256" key="13">
    <source>
        <dbReference type="SAM" id="Phobius"/>
    </source>
</evidence>
<evidence type="ECO:0000256" key="2">
    <source>
        <dbReference type="ARBA" id="ARBA00004477"/>
    </source>
</evidence>
<comment type="catalytic activity">
    <reaction evidence="12">
        <text>RX + glutathione = an S-substituted glutathione + a halide anion + H(+)</text>
        <dbReference type="Rhea" id="RHEA:16437"/>
        <dbReference type="ChEBI" id="CHEBI:15378"/>
        <dbReference type="ChEBI" id="CHEBI:16042"/>
        <dbReference type="ChEBI" id="CHEBI:17792"/>
        <dbReference type="ChEBI" id="CHEBI:57925"/>
        <dbReference type="ChEBI" id="CHEBI:90779"/>
        <dbReference type="EC" id="2.5.1.18"/>
    </reaction>
    <physiologicalReaction direction="left-to-right" evidence="12">
        <dbReference type="Rhea" id="RHEA:16438"/>
    </physiologicalReaction>
</comment>
<evidence type="ECO:0000256" key="11">
    <source>
        <dbReference type="ARBA" id="ARBA00039397"/>
    </source>
</evidence>
<evidence type="ECO:0000256" key="4">
    <source>
        <dbReference type="ARBA" id="ARBA00022679"/>
    </source>
</evidence>
<organism evidence="14 15">
    <name type="scientific">Celeribacter neptunius</name>
    <dbReference type="NCBI Taxonomy" id="588602"/>
    <lineage>
        <taxon>Bacteria</taxon>
        <taxon>Pseudomonadati</taxon>
        <taxon>Pseudomonadota</taxon>
        <taxon>Alphaproteobacteria</taxon>
        <taxon>Rhodobacterales</taxon>
        <taxon>Roseobacteraceae</taxon>
        <taxon>Celeribacter</taxon>
    </lineage>
</organism>
<protein>
    <recommendedName>
        <fullName evidence="11">Microsomal glutathione S-transferase 1</fullName>
        <ecNumber evidence="3">2.5.1.18</ecNumber>
    </recommendedName>
</protein>
<evidence type="ECO:0000256" key="3">
    <source>
        <dbReference type="ARBA" id="ARBA00012452"/>
    </source>
</evidence>
<reference evidence="15" key="1">
    <citation type="submission" date="2016-10" db="EMBL/GenBank/DDBJ databases">
        <authorList>
            <person name="Varghese N."/>
            <person name="Submissions S."/>
        </authorList>
    </citation>
    <scope>NUCLEOTIDE SEQUENCE [LARGE SCALE GENOMIC DNA]</scope>
    <source>
        <strain evidence="15">DSM 26471</strain>
    </source>
</reference>
<evidence type="ECO:0000256" key="6">
    <source>
        <dbReference type="ARBA" id="ARBA00022824"/>
    </source>
</evidence>
<sequence>MSLLTLETPVFRAYAIAAALMVLKIMLQGWMTVYRMLKSKSGLASPEDVQKGLINKAPDPAQLEINDYVDRARRMHRNDLENIPAFLAAGLVFVTTAPSLLLAQLLFYGFVAARACHFLAYASKQSHEVRATFYTIGSLIVIYMALHVLWHMISG</sequence>
<proteinExistence type="predicted"/>
<feature type="transmembrane region" description="Helical" evidence="13">
    <location>
        <begin position="131"/>
        <end position="150"/>
    </location>
</feature>
<evidence type="ECO:0000313" key="15">
    <source>
        <dbReference type="Proteomes" id="UP000199630"/>
    </source>
</evidence>
<comment type="function">
    <text evidence="1">Conjugation of reduced glutathione to a wide number of exogenous and endogenous hydrophobic electrophiles.</text>
</comment>
<keyword evidence="4 14" id="KW-0808">Transferase</keyword>
<accession>A0A1I3M045</accession>
<dbReference type="SUPFAM" id="SSF161084">
    <property type="entry name" value="MAPEG domain-like"/>
    <property type="match status" value="1"/>
</dbReference>
<dbReference type="InterPro" id="IPR040162">
    <property type="entry name" value="MGST1-like"/>
</dbReference>
<keyword evidence="9 13" id="KW-0472">Membrane</keyword>
<dbReference type="EC" id="2.5.1.18" evidence="3"/>